<feature type="region of interest" description="Disordered" evidence="1">
    <location>
        <begin position="31"/>
        <end position="93"/>
    </location>
</feature>
<proteinExistence type="predicted"/>
<feature type="compositionally biased region" description="Low complexity" evidence="1">
    <location>
        <begin position="39"/>
        <end position="89"/>
    </location>
</feature>
<dbReference type="Proteomes" id="UP000249725">
    <property type="component" value="Unassembled WGS sequence"/>
</dbReference>
<keyword evidence="2" id="KW-0472">Membrane</keyword>
<dbReference type="OrthoDB" id="9780873at2"/>
<evidence type="ECO:0000256" key="1">
    <source>
        <dbReference type="SAM" id="MobiDB-lite"/>
    </source>
</evidence>
<dbReference type="InterPro" id="IPR032710">
    <property type="entry name" value="NTF2-like_dom_sf"/>
</dbReference>
<feature type="signal peptide" evidence="3">
    <location>
        <begin position="1"/>
        <end position="25"/>
    </location>
</feature>
<evidence type="ECO:0000256" key="3">
    <source>
        <dbReference type="SAM" id="SignalP"/>
    </source>
</evidence>
<dbReference type="PANTHER" id="PTHR41542:SF1">
    <property type="entry name" value="BLL5807 PROTEIN"/>
    <property type="match status" value="1"/>
</dbReference>
<dbReference type="InterPro" id="IPR007379">
    <property type="entry name" value="Tim44-like_dom"/>
</dbReference>
<reference evidence="6" key="1">
    <citation type="submission" date="2018-05" db="EMBL/GenBank/DDBJ databases">
        <authorList>
            <person name="Li X."/>
        </authorList>
    </citation>
    <scope>NUCLEOTIDE SEQUENCE [LARGE SCALE GENOMIC DNA]</scope>
    <source>
        <strain evidence="6">YIM 73061</strain>
    </source>
</reference>
<evidence type="ECO:0000259" key="4">
    <source>
        <dbReference type="SMART" id="SM00978"/>
    </source>
</evidence>
<sequence length="336" mass="35294">MNQPFKKAALLTAAMAVFSFGALDAADARPRGGFGSRGARTWQAPPATRTAPTQAAPIERSMAARPPGAQQPGAQQPGARAQTAGQPGAVQPQRRGGMMGGILGGLLVGGLLGAMLGNGFGAGAGALFATLIQIGVVVLGVMLLMRLFRRRQQQQPAMAGQGASPFANRFEAPDSHSGARPASTGGFGGFGGASTAVPPSPVEIAVTNTDRDAFERLLNEVQTAYGRADFGALRERTTPEVMGYLAEQLSENATKGRRNELSGIRLVQADVAEAWREGEVEYASAALQYEIIDVTRDIQTGTVVEGDAYNPQLVTEIWTFTRRPGEDWKLSALQDA</sequence>
<dbReference type="RefSeq" id="WP_111515407.1">
    <property type="nucleotide sequence ID" value="NZ_QFYR01000003.1"/>
</dbReference>
<dbReference type="SUPFAM" id="SSF54427">
    <property type="entry name" value="NTF2-like"/>
    <property type="match status" value="1"/>
</dbReference>
<evidence type="ECO:0000313" key="5">
    <source>
        <dbReference type="EMBL" id="RAK52083.1"/>
    </source>
</evidence>
<keyword evidence="6" id="KW-1185">Reference proteome</keyword>
<name>A0A328ABB6_9CAUL</name>
<feature type="chain" id="PRO_5016355849" description="Tim44-like domain-containing protein" evidence="3">
    <location>
        <begin position="26"/>
        <end position="336"/>
    </location>
</feature>
<feature type="domain" description="Tim44-like" evidence="4">
    <location>
        <begin position="191"/>
        <end position="335"/>
    </location>
</feature>
<accession>A0A328ABB6</accession>
<dbReference type="Gene3D" id="3.10.450.240">
    <property type="match status" value="1"/>
</dbReference>
<dbReference type="SMART" id="SM00978">
    <property type="entry name" value="Tim44"/>
    <property type="match status" value="1"/>
</dbReference>
<feature type="transmembrane region" description="Helical" evidence="2">
    <location>
        <begin position="120"/>
        <end position="145"/>
    </location>
</feature>
<feature type="region of interest" description="Disordered" evidence="1">
    <location>
        <begin position="156"/>
        <end position="192"/>
    </location>
</feature>
<keyword evidence="2" id="KW-0812">Transmembrane</keyword>
<protein>
    <recommendedName>
        <fullName evidence="4">Tim44-like domain-containing protein</fullName>
    </recommendedName>
</protein>
<keyword evidence="3" id="KW-0732">Signal</keyword>
<dbReference type="PANTHER" id="PTHR41542">
    <property type="entry name" value="BLL5807 PROTEIN"/>
    <property type="match status" value="1"/>
</dbReference>
<comment type="caution">
    <text evidence="5">The sequence shown here is derived from an EMBL/GenBank/DDBJ whole genome shotgun (WGS) entry which is preliminary data.</text>
</comment>
<organism evidence="5 6">
    <name type="scientific">Phenylobacterium deserti</name>
    <dbReference type="NCBI Taxonomy" id="1914756"/>
    <lineage>
        <taxon>Bacteria</taxon>
        <taxon>Pseudomonadati</taxon>
        <taxon>Pseudomonadota</taxon>
        <taxon>Alphaproteobacteria</taxon>
        <taxon>Caulobacterales</taxon>
        <taxon>Caulobacteraceae</taxon>
        <taxon>Phenylobacterium</taxon>
    </lineage>
</organism>
<gene>
    <name evidence="5" type="ORF">DJ018_13085</name>
</gene>
<evidence type="ECO:0000313" key="6">
    <source>
        <dbReference type="Proteomes" id="UP000249725"/>
    </source>
</evidence>
<dbReference type="EMBL" id="QFYR01000003">
    <property type="protein sequence ID" value="RAK52083.1"/>
    <property type="molecule type" value="Genomic_DNA"/>
</dbReference>
<dbReference type="AlphaFoldDB" id="A0A328ABB6"/>
<evidence type="ECO:0000256" key="2">
    <source>
        <dbReference type="SAM" id="Phobius"/>
    </source>
</evidence>
<keyword evidence="2" id="KW-1133">Transmembrane helix</keyword>
<dbReference type="Pfam" id="PF04280">
    <property type="entry name" value="Tim44"/>
    <property type="match status" value="1"/>
</dbReference>